<dbReference type="GO" id="GO:0003774">
    <property type="term" value="F:cytoskeletal motor activity"/>
    <property type="evidence" value="ECO:0007669"/>
    <property type="project" value="InterPro"/>
</dbReference>
<comment type="caution">
    <text evidence="6">The sequence shown here is derived from an EMBL/GenBank/DDBJ whole genome shotgun (WGS) entry which is preliminary data.</text>
</comment>
<dbReference type="PANTHER" id="PTHR34653">
    <property type="match status" value="1"/>
</dbReference>
<organism evidence="6 7">
    <name type="scientific">Trichloromonas acetexigens</name>
    <dbReference type="NCBI Taxonomy" id="38815"/>
    <lineage>
        <taxon>Bacteria</taxon>
        <taxon>Pseudomonadati</taxon>
        <taxon>Thermodesulfobacteriota</taxon>
        <taxon>Desulfuromonadia</taxon>
        <taxon>Desulfuromonadales</taxon>
        <taxon>Trichloromonadaceae</taxon>
        <taxon>Trichloromonas</taxon>
    </lineage>
</organism>
<dbReference type="HAMAP" id="MF_00724">
    <property type="entry name" value="FliE"/>
    <property type="match status" value="1"/>
</dbReference>
<keyword evidence="6" id="KW-0966">Cell projection</keyword>
<dbReference type="EMBL" id="VJVV01000002">
    <property type="protein sequence ID" value="TRO83072.1"/>
    <property type="molecule type" value="Genomic_DNA"/>
</dbReference>
<dbReference type="PRINTS" id="PR01006">
    <property type="entry name" value="FLGHOOKFLIE"/>
</dbReference>
<dbReference type="Proteomes" id="UP000317155">
    <property type="component" value="Unassembled WGS sequence"/>
</dbReference>
<keyword evidence="3 4" id="KW-0975">Bacterial flagellum</keyword>
<dbReference type="NCBIfam" id="TIGR00205">
    <property type="entry name" value="fliE"/>
    <property type="match status" value="1"/>
</dbReference>
<evidence type="ECO:0000256" key="2">
    <source>
        <dbReference type="ARBA" id="ARBA00009272"/>
    </source>
</evidence>
<sequence length="100" mass="10655">MSDITLLSHLSNLGTPPVASSAPAQGGNGGFAKALGEALDSVSRSQSEADLAVEQLQTGESRNLHEVMIAMEKADISLKLAVQMRNKALEAYQEIMRMQV</sequence>
<proteinExistence type="inferred from homology"/>
<comment type="similarity">
    <text evidence="2 4">Belongs to the FliE family.</text>
</comment>
<dbReference type="GO" id="GO:0071973">
    <property type="term" value="P:bacterial-type flagellum-dependent cell motility"/>
    <property type="evidence" value="ECO:0007669"/>
    <property type="project" value="InterPro"/>
</dbReference>
<keyword evidence="6" id="KW-0969">Cilium</keyword>
<dbReference type="GO" id="GO:0009425">
    <property type="term" value="C:bacterial-type flagellum basal body"/>
    <property type="evidence" value="ECO:0007669"/>
    <property type="project" value="UniProtKB-SubCell"/>
</dbReference>
<dbReference type="GO" id="GO:0005198">
    <property type="term" value="F:structural molecule activity"/>
    <property type="evidence" value="ECO:0007669"/>
    <property type="project" value="UniProtKB-UniRule"/>
</dbReference>
<dbReference type="OrthoDB" id="285952at2"/>
<dbReference type="AlphaFoldDB" id="A0A550JIM7"/>
<dbReference type="PANTHER" id="PTHR34653:SF1">
    <property type="entry name" value="FLAGELLAR HOOK-BASAL BODY COMPLEX PROTEIN FLIE"/>
    <property type="match status" value="1"/>
</dbReference>
<gene>
    <name evidence="4 6" type="primary">fliE</name>
    <name evidence="6" type="ORF">FL622_03040</name>
</gene>
<dbReference type="RefSeq" id="WP_092055459.1">
    <property type="nucleotide sequence ID" value="NZ_FOJJ01000012.1"/>
</dbReference>
<evidence type="ECO:0000256" key="3">
    <source>
        <dbReference type="ARBA" id="ARBA00023143"/>
    </source>
</evidence>
<evidence type="ECO:0000313" key="7">
    <source>
        <dbReference type="Proteomes" id="UP000317155"/>
    </source>
</evidence>
<evidence type="ECO:0000256" key="5">
    <source>
        <dbReference type="NCBIfam" id="TIGR00205"/>
    </source>
</evidence>
<reference evidence="6 7" key="1">
    <citation type="submission" date="2019-07" db="EMBL/GenBank/DDBJ databases">
        <title>Insights of Desulfuromonas acetexigens electromicrobiology.</title>
        <authorList>
            <person name="Katuri K."/>
            <person name="Sapireddy V."/>
            <person name="Shaw D.R."/>
            <person name="Saikaly P."/>
        </authorList>
    </citation>
    <scope>NUCLEOTIDE SEQUENCE [LARGE SCALE GENOMIC DNA]</scope>
    <source>
        <strain evidence="6 7">2873</strain>
    </source>
</reference>
<keyword evidence="6" id="KW-0282">Flagellum</keyword>
<dbReference type="InterPro" id="IPR001624">
    <property type="entry name" value="FliE"/>
</dbReference>
<protein>
    <recommendedName>
        <fullName evidence="4 5">Flagellar hook-basal body complex protein FliE</fullName>
    </recommendedName>
</protein>
<dbReference type="Pfam" id="PF02049">
    <property type="entry name" value="FliE"/>
    <property type="match status" value="1"/>
</dbReference>
<name>A0A550JIM7_9BACT</name>
<evidence type="ECO:0000256" key="4">
    <source>
        <dbReference type="HAMAP-Rule" id="MF_00724"/>
    </source>
</evidence>
<accession>A0A550JIM7</accession>
<evidence type="ECO:0000256" key="1">
    <source>
        <dbReference type="ARBA" id="ARBA00004117"/>
    </source>
</evidence>
<keyword evidence="7" id="KW-1185">Reference proteome</keyword>
<evidence type="ECO:0000313" key="6">
    <source>
        <dbReference type="EMBL" id="TRO83072.1"/>
    </source>
</evidence>
<comment type="subcellular location">
    <subcellularLocation>
        <location evidence="1 4">Bacterial flagellum basal body</location>
    </subcellularLocation>
</comment>